<name>A0A8S3YZR0_9EUPU</name>
<feature type="compositionally biased region" description="Polar residues" evidence="1">
    <location>
        <begin position="35"/>
        <end position="51"/>
    </location>
</feature>
<dbReference type="SUPFAM" id="SSF50156">
    <property type="entry name" value="PDZ domain-like"/>
    <property type="match status" value="1"/>
</dbReference>
<organism evidence="3 4">
    <name type="scientific">Candidula unifasciata</name>
    <dbReference type="NCBI Taxonomy" id="100452"/>
    <lineage>
        <taxon>Eukaryota</taxon>
        <taxon>Metazoa</taxon>
        <taxon>Spiralia</taxon>
        <taxon>Lophotrochozoa</taxon>
        <taxon>Mollusca</taxon>
        <taxon>Gastropoda</taxon>
        <taxon>Heterobranchia</taxon>
        <taxon>Euthyneura</taxon>
        <taxon>Panpulmonata</taxon>
        <taxon>Eupulmonata</taxon>
        <taxon>Stylommatophora</taxon>
        <taxon>Helicina</taxon>
        <taxon>Helicoidea</taxon>
        <taxon>Geomitridae</taxon>
        <taxon>Candidula</taxon>
    </lineage>
</organism>
<dbReference type="EMBL" id="CAJHNH020001335">
    <property type="protein sequence ID" value="CAG5122653.1"/>
    <property type="molecule type" value="Genomic_DNA"/>
</dbReference>
<comment type="caution">
    <text evidence="3">The sequence shown here is derived from an EMBL/GenBank/DDBJ whole genome shotgun (WGS) entry which is preliminary data.</text>
</comment>
<dbReference type="InterPro" id="IPR001478">
    <property type="entry name" value="PDZ"/>
</dbReference>
<protein>
    <recommendedName>
        <fullName evidence="2">PDZ domain-containing protein</fullName>
    </recommendedName>
</protein>
<proteinExistence type="predicted"/>
<evidence type="ECO:0000313" key="4">
    <source>
        <dbReference type="Proteomes" id="UP000678393"/>
    </source>
</evidence>
<evidence type="ECO:0000259" key="2">
    <source>
        <dbReference type="PROSITE" id="PS50106"/>
    </source>
</evidence>
<sequence>MFIHLFCFLSFTSEEDSASFDLTGAPSEVVSDALSNRQTGNPVSTGTNNTLPADDTGHHSMATVTRAGPLCRLLQLEDDQTRTIELVQPWLHFQGLTFTRDSPHPGREGVFVAPFVDRGSSKLLAGFLDVGDQVLQVDGLDVSNMSLGEIHFLIQSKPQMTIRISPNSGN</sequence>
<gene>
    <name evidence="3" type="ORF">CUNI_LOCUS8211</name>
</gene>
<dbReference type="Pfam" id="PF00595">
    <property type="entry name" value="PDZ"/>
    <property type="match status" value="1"/>
</dbReference>
<feature type="domain" description="PDZ" evidence="2">
    <location>
        <begin position="73"/>
        <end position="156"/>
    </location>
</feature>
<dbReference type="Proteomes" id="UP000678393">
    <property type="component" value="Unassembled WGS sequence"/>
</dbReference>
<accession>A0A8S3YZR0</accession>
<dbReference type="PROSITE" id="PS50106">
    <property type="entry name" value="PDZ"/>
    <property type="match status" value="1"/>
</dbReference>
<evidence type="ECO:0000256" key="1">
    <source>
        <dbReference type="SAM" id="MobiDB-lite"/>
    </source>
</evidence>
<evidence type="ECO:0000313" key="3">
    <source>
        <dbReference type="EMBL" id="CAG5122653.1"/>
    </source>
</evidence>
<dbReference type="OrthoDB" id="10058001at2759"/>
<reference evidence="3" key="1">
    <citation type="submission" date="2021-04" db="EMBL/GenBank/DDBJ databases">
        <authorList>
            <consortium name="Molecular Ecology Group"/>
        </authorList>
    </citation>
    <scope>NUCLEOTIDE SEQUENCE</scope>
</reference>
<dbReference type="Gene3D" id="2.30.42.10">
    <property type="match status" value="1"/>
</dbReference>
<feature type="region of interest" description="Disordered" evidence="1">
    <location>
        <begin position="35"/>
        <end position="57"/>
    </location>
</feature>
<dbReference type="AlphaFoldDB" id="A0A8S3YZR0"/>
<dbReference type="InterPro" id="IPR036034">
    <property type="entry name" value="PDZ_sf"/>
</dbReference>
<keyword evidence="4" id="KW-1185">Reference proteome</keyword>